<keyword evidence="2" id="KW-0539">Nucleus</keyword>
<evidence type="ECO:0000256" key="2">
    <source>
        <dbReference type="ARBA" id="ARBA00023242"/>
    </source>
</evidence>
<organism evidence="4 5">
    <name type="scientific">Schistosoma bovis</name>
    <name type="common">Blood fluke</name>
    <dbReference type="NCBI Taxonomy" id="6184"/>
    <lineage>
        <taxon>Eukaryota</taxon>
        <taxon>Metazoa</taxon>
        <taxon>Spiralia</taxon>
        <taxon>Lophotrochozoa</taxon>
        <taxon>Platyhelminthes</taxon>
        <taxon>Trematoda</taxon>
        <taxon>Digenea</taxon>
        <taxon>Strigeidida</taxon>
        <taxon>Schistosomatoidea</taxon>
        <taxon>Schistosomatidae</taxon>
        <taxon>Schistosoma</taxon>
    </lineage>
</organism>
<feature type="region of interest" description="Disordered" evidence="3">
    <location>
        <begin position="438"/>
        <end position="463"/>
    </location>
</feature>
<feature type="region of interest" description="Disordered" evidence="3">
    <location>
        <begin position="655"/>
        <end position="685"/>
    </location>
</feature>
<comment type="caution">
    <text evidence="4">The sequence shown here is derived from an EMBL/GenBank/DDBJ whole genome shotgun (WGS) entry which is preliminary data.</text>
</comment>
<accession>A0A430QLS7</accession>
<dbReference type="AlphaFoldDB" id="A0A430QLS7"/>
<dbReference type="GO" id="GO:0017069">
    <property type="term" value="F:snRNA binding"/>
    <property type="evidence" value="ECO:0007669"/>
    <property type="project" value="TreeGrafter"/>
</dbReference>
<dbReference type="EMBL" id="QMKO01001561">
    <property type="protein sequence ID" value="RTG88652.1"/>
    <property type="molecule type" value="Genomic_DNA"/>
</dbReference>
<evidence type="ECO:0000313" key="4">
    <source>
        <dbReference type="EMBL" id="RTG88652.1"/>
    </source>
</evidence>
<feature type="compositionally biased region" description="Polar residues" evidence="3">
    <location>
        <begin position="243"/>
        <end position="279"/>
    </location>
</feature>
<feature type="compositionally biased region" description="Polar residues" evidence="3">
    <location>
        <begin position="287"/>
        <end position="300"/>
    </location>
</feature>
<dbReference type="GO" id="GO:0071011">
    <property type="term" value="C:precatalytic spliceosome"/>
    <property type="evidence" value="ECO:0007669"/>
    <property type="project" value="TreeGrafter"/>
</dbReference>
<dbReference type="STRING" id="6184.A0A430QLS7"/>
<keyword evidence="5" id="KW-1185">Reference proteome</keyword>
<protein>
    <recommendedName>
        <fullName evidence="6">RRM domain-containing protein</fullName>
    </recommendedName>
</protein>
<dbReference type="GO" id="GO:0000398">
    <property type="term" value="P:mRNA splicing, via spliceosome"/>
    <property type="evidence" value="ECO:0007669"/>
    <property type="project" value="TreeGrafter"/>
</dbReference>
<dbReference type="Gene3D" id="3.30.70.330">
    <property type="match status" value="1"/>
</dbReference>
<dbReference type="InterPro" id="IPR012677">
    <property type="entry name" value="Nucleotide-bd_a/b_plait_sf"/>
</dbReference>
<feature type="region of interest" description="Disordered" evidence="3">
    <location>
        <begin position="241"/>
        <end position="333"/>
    </location>
</feature>
<dbReference type="InterPro" id="IPR051183">
    <property type="entry name" value="U1_U11-U12_snRNP_70-35kDa"/>
</dbReference>
<feature type="region of interest" description="Disordered" evidence="3">
    <location>
        <begin position="63"/>
        <end position="101"/>
    </location>
</feature>
<sequence>MDSKVNCKEHVLKVNNNELVDNGHTSYFSKMPPATAEQLTIAKVLSRPDNDVNIRCYVVQNPNSHPEKFKKPGTKKKNPHRTDTVASDRAFIPPQSRSDDVLCNSSKQLPERKSRVESEAWDPYADCGEWEGDSIEIVNSNASIAMGLQEAVSLPPELFHDSPSCSEKNLNADYNSHVDDVQNLTKDPDALDAEALFASFAKSKPPPRAFTGKLETSLFFAPELLPSEQFNWKPTFGGECPGSQFNTNTTAILSPGQISNNTDEPLRSQNDSRNVQTSTDRPDCSPKQFSFPQISQQSHSSDFELKNASLGVLLDPPPKTEEKISNVPTDYPSRHYDEQMVSKVALSYPINHNKQTPSMVARTTSDKPSYLEPNIKNYLLDGLPDNMNKMNVGEVTGQSTKDQFLIQNNAQSSLAPFSHGQNEQHMIPHLNKIPASHASTHVSGHTQQVNNSQATHLPPGMPHFISQFAPPAYHMFNLPGGSSTTPAIFDLDHLQLLQQQRMLYDMHLQHQAATTAQSLLTANADSSASAKPVSHNLSNPMGHVTAPNTGMRPDMLTTALGHTPQMMTPGHPYFPYPGFVLMNGYPNPFLNQQQPNSDNPQVQNPGQCASPITQHQSQLNQAQSYNNLKQLGNGVGNYEDLLDVKYGDPSKQVGFKTSSNPPNYSSFQSQGMSLDSVGGKLSSASHSNNGSLVQNFNHGNSNSHAQHFSPQFYASVSGSPYMNTVAAAVAAAAAAKHGPNNSSTVSTNQSNPNIGVATNQAGAVTGQNQIHLPGNPSQGMVLALHELLNKHLGNDLNSKSRKYCRSRSSFSCDEIWPKIHLVHNIVTGYPCGYAFAYFSSESDAERVLRAWRNQTTVSTKLYCGLKDERHCGLDIPNGDKVILEPYFGGTLPGWRPRRLGGGLGGRKEAGQLRFGGIARPFRRPFTANNASLTEKKTKFCRD</sequence>
<evidence type="ECO:0008006" key="6">
    <source>
        <dbReference type="Google" id="ProtNLM"/>
    </source>
</evidence>
<name>A0A430QLS7_SCHBO</name>
<dbReference type="GO" id="GO:0003729">
    <property type="term" value="F:mRNA binding"/>
    <property type="evidence" value="ECO:0007669"/>
    <property type="project" value="TreeGrafter"/>
</dbReference>
<feature type="compositionally biased region" description="Polar residues" evidence="3">
    <location>
        <begin position="530"/>
        <end position="539"/>
    </location>
</feature>
<reference evidence="4 5" key="1">
    <citation type="journal article" date="2019" name="PLoS Pathog.">
        <title>Genome sequence of the bovine parasite Schistosoma bovis Tanzania.</title>
        <authorList>
            <person name="Oey H."/>
            <person name="Zakrzewski M."/>
            <person name="Gobert G."/>
            <person name="Gravermann K."/>
            <person name="Stoye J."/>
            <person name="Jones M."/>
            <person name="Mcmanus D."/>
            <person name="Krause L."/>
        </authorList>
    </citation>
    <scope>NUCLEOTIDE SEQUENCE [LARGE SCALE GENOMIC DNA]</scope>
    <source>
        <strain evidence="4 5">TAN1997</strain>
    </source>
</reference>
<evidence type="ECO:0000313" key="5">
    <source>
        <dbReference type="Proteomes" id="UP000290809"/>
    </source>
</evidence>
<feature type="compositionally biased region" description="Polar residues" evidence="3">
    <location>
        <begin position="438"/>
        <end position="455"/>
    </location>
</feature>
<feature type="region of interest" description="Disordered" evidence="3">
    <location>
        <begin position="530"/>
        <end position="551"/>
    </location>
</feature>
<evidence type="ECO:0000256" key="3">
    <source>
        <dbReference type="SAM" id="MobiDB-lite"/>
    </source>
</evidence>
<dbReference type="InterPro" id="IPR035979">
    <property type="entry name" value="RBD_domain_sf"/>
</dbReference>
<dbReference type="Proteomes" id="UP000290809">
    <property type="component" value="Unassembled WGS sequence"/>
</dbReference>
<dbReference type="PANTHER" id="PTHR13952:SF6">
    <property type="entry name" value="U11_U12 SMALL NUCLEAR RIBONUCLEOPROTEIN 35 KDA PROTEIN"/>
    <property type="match status" value="1"/>
</dbReference>
<proteinExistence type="predicted"/>
<dbReference type="PANTHER" id="PTHR13952">
    <property type="entry name" value="U1 SMALL NUCLEAR RIBONUCLEOPROTEIN 70 KD"/>
    <property type="match status" value="1"/>
</dbReference>
<feature type="compositionally biased region" description="Polar residues" evidence="3">
    <location>
        <begin position="655"/>
        <end position="673"/>
    </location>
</feature>
<comment type="subcellular location">
    <subcellularLocation>
        <location evidence="1">Nucleus</location>
    </subcellularLocation>
</comment>
<evidence type="ECO:0000256" key="1">
    <source>
        <dbReference type="ARBA" id="ARBA00004123"/>
    </source>
</evidence>
<gene>
    <name evidence="4" type="ORF">DC041_0009387</name>
</gene>
<dbReference type="SUPFAM" id="SSF54928">
    <property type="entry name" value="RNA-binding domain, RBD"/>
    <property type="match status" value="1"/>
</dbReference>